<evidence type="ECO:0000313" key="2">
    <source>
        <dbReference type="EMBL" id="CAK7909107.1"/>
    </source>
</evidence>
<dbReference type="EMBL" id="OZ004257">
    <property type="protein sequence ID" value="CAK7909107.1"/>
    <property type="molecule type" value="Genomic_DNA"/>
</dbReference>
<dbReference type="Proteomes" id="UP001497600">
    <property type="component" value="Chromosome E"/>
</dbReference>
<accession>A0ABP0EDW5</accession>
<keyword evidence="1" id="KW-0812">Transmembrane</keyword>
<evidence type="ECO:0000256" key="1">
    <source>
        <dbReference type="SAM" id="Phobius"/>
    </source>
</evidence>
<keyword evidence="1" id="KW-0472">Membrane</keyword>
<evidence type="ECO:0000313" key="3">
    <source>
        <dbReference type="Proteomes" id="UP001497600"/>
    </source>
</evidence>
<feature type="transmembrane region" description="Helical" evidence="1">
    <location>
        <begin position="54"/>
        <end position="73"/>
    </location>
</feature>
<reference evidence="2 3" key="1">
    <citation type="submission" date="2024-01" db="EMBL/GenBank/DDBJ databases">
        <authorList>
            <consortium name="Genoscope - CEA"/>
            <person name="William W."/>
        </authorList>
    </citation>
    <scope>NUCLEOTIDE SEQUENCE [LARGE SCALE GENOMIC DNA]</scope>
    <source>
        <strain evidence="2 3">29B2s-10</strain>
    </source>
</reference>
<keyword evidence="3" id="KW-1185">Reference proteome</keyword>
<name>A0ABP0EDW5_9ASCO</name>
<sequence>MMIQNVARRYAFQRMSVRHSSLWSKAKDLNAKVDKLGDEKNVAAQKTLKYLRKAGIGSMVVMLLSLGYAGSFVE</sequence>
<gene>
    <name evidence="2" type="ORF">CAAN4_E13234</name>
</gene>
<keyword evidence="1" id="KW-1133">Transmembrane helix</keyword>
<protein>
    <submittedName>
        <fullName evidence="2">Uncharacterized protein</fullName>
    </submittedName>
</protein>
<organism evidence="2 3">
    <name type="scientific">[Candida] anglica</name>
    <dbReference type="NCBI Taxonomy" id="148631"/>
    <lineage>
        <taxon>Eukaryota</taxon>
        <taxon>Fungi</taxon>
        <taxon>Dikarya</taxon>
        <taxon>Ascomycota</taxon>
        <taxon>Saccharomycotina</taxon>
        <taxon>Pichiomycetes</taxon>
        <taxon>Debaryomycetaceae</taxon>
        <taxon>Kurtzmaniella</taxon>
    </lineage>
</organism>
<proteinExistence type="predicted"/>